<reference evidence="2" key="1">
    <citation type="journal article" date="2022" name="Mol. Ecol. Resour.">
        <title>The genomes of chicory, endive, great burdock and yacon provide insights into Asteraceae palaeo-polyploidization history and plant inulin production.</title>
        <authorList>
            <person name="Fan W."/>
            <person name="Wang S."/>
            <person name="Wang H."/>
            <person name="Wang A."/>
            <person name="Jiang F."/>
            <person name="Liu H."/>
            <person name="Zhao H."/>
            <person name="Xu D."/>
            <person name="Zhang Y."/>
        </authorList>
    </citation>
    <scope>NUCLEOTIDE SEQUENCE [LARGE SCALE GENOMIC DNA]</scope>
    <source>
        <strain evidence="2">cv. Punajuju</strain>
    </source>
</reference>
<gene>
    <name evidence="1" type="ORF">L2E82_06572</name>
</gene>
<keyword evidence="2" id="KW-1185">Reference proteome</keyword>
<proteinExistence type="predicted"/>
<reference evidence="1 2" key="2">
    <citation type="journal article" date="2022" name="Mol. Ecol. Resour.">
        <title>The genomes of chicory, endive, great burdock and yacon provide insights into Asteraceae paleo-polyploidization history and plant inulin production.</title>
        <authorList>
            <person name="Fan W."/>
            <person name="Wang S."/>
            <person name="Wang H."/>
            <person name="Wang A."/>
            <person name="Jiang F."/>
            <person name="Liu H."/>
            <person name="Zhao H."/>
            <person name="Xu D."/>
            <person name="Zhang Y."/>
        </authorList>
    </citation>
    <scope>NUCLEOTIDE SEQUENCE [LARGE SCALE GENOMIC DNA]</scope>
    <source>
        <strain evidence="2">cv. Punajuju</strain>
        <tissue evidence="1">Leaves</tissue>
    </source>
</reference>
<protein>
    <submittedName>
        <fullName evidence="1">Uncharacterized protein</fullName>
    </submittedName>
</protein>
<name>A0ACB9H9W6_CICIN</name>
<evidence type="ECO:0000313" key="2">
    <source>
        <dbReference type="Proteomes" id="UP001055811"/>
    </source>
</evidence>
<organism evidence="1 2">
    <name type="scientific">Cichorium intybus</name>
    <name type="common">Chicory</name>
    <dbReference type="NCBI Taxonomy" id="13427"/>
    <lineage>
        <taxon>Eukaryota</taxon>
        <taxon>Viridiplantae</taxon>
        <taxon>Streptophyta</taxon>
        <taxon>Embryophyta</taxon>
        <taxon>Tracheophyta</taxon>
        <taxon>Spermatophyta</taxon>
        <taxon>Magnoliopsida</taxon>
        <taxon>eudicotyledons</taxon>
        <taxon>Gunneridae</taxon>
        <taxon>Pentapetalae</taxon>
        <taxon>asterids</taxon>
        <taxon>campanulids</taxon>
        <taxon>Asterales</taxon>
        <taxon>Asteraceae</taxon>
        <taxon>Cichorioideae</taxon>
        <taxon>Cichorieae</taxon>
        <taxon>Cichoriinae</taxon>
        <taxon>Cichorium</taxon>
    </lineage>
</organism>
<accession>A0ACB9H9W6</accession>
<dbReference type="EMBL" id="CM042009">
    <property type="protein sequence ID" value="KAI3792684.1"/>
    <property type="molecule type" value="Genomic_DNA"/>
</dbReference>
<evidence type="ECO:0000313" key="1">
    <source>
        <dbReference type="EMBL" id="KAI3792684.1"/>
    </source>
</evidence>
<comment type="caution">
    <text evidence="1">The sequence shown here is derived from an EMBL/GenBank/DDBJ whole genome shotgun (WGS) entry which is preliminary data.</text>
</comment>
<dbReference type="Proteomes" id="UP001055811">
    <property type="component" value="Linkage Group LG01"/>
</dbReference>
<sequence length="78" mass="9073">MRMWGIAEILGSTDATPLNFITPVFQIAYLSSSFRLLSRPHRHPRIKIIVFARYFKDSRHNKRHHTRLISPSTGILTV</sequence>